<sequence>MLLERLVRSPELLGFDPERLKAVEKMLHRGIEEQLYTAYAYLVMRHGKVAIMGAGGLAQPDATPPVAAQLDTIFDAASLTKTITATLLLQCVEAGQLHLEQPLRWTLPESKETPLGEVTLKQLATHTSGLPSWRDVNETGNALEHILATPLEAEPGTRYAYSDLGYILLGFVLERELGETLPNLAKKRIFDPLGMERSGYFPCEHLKSHLAATSAPLGQVHDPNARGMGGAAGHAGLYTTVSDLARYLLGLRPPEGEIPLLPPLLSPLTRRLMETNQNPSPLNGHTIGWFAYPSGYLPKGDLLSEKTYAHTGFTGTLLMVDPLLDLGLILLTNRVYYEKQNDGSGVLRLRRLFANAVAGALQRL</sequence>
<evidence type="ECO:0000313" key="3">
    <source>
        <dbReference type="EMBL" id="CCW34414.1"/>
    </source>
</evidence>
<dbReference type="OrthoDB" id="9803467at2"/>
<dbReference type="EMBL" id="HF951689">
    <property type="protein sequence ID" value="CCW34414.1"/>
    <property type="molecule type" value="Genomic_DNA"/>
</dbReference>
<evidence type="ECO:0000256" key="1">
    <source>
        <dbReference type="ARBA" id="ARBA00022801"/>
    </source>
</evidence>
<protein>
    <submittedName>
        <fullName evidence="3">Beta-lactamase class C and other penicillin binding proteins</fullName>
    </submittedName>
</protein>
<dbReference type="KEGG" id="ccz:CCALI_00585"/>
<dbReference type="SUPFAM" id="SSF56601">
    <property type="entry name" value="beta-lactamase/transpeptidase-like"/>
    <property type="match status" value="1"/>
</dbReference>
<dbReference type="PANTHER" id="PTHR43283">
    <property type="entry name" value="BETA-LACTAMASE-RELATED"/>
    <property type="match status" value="1"/>
</dbReference>
<proteinExistence type="predicted"/>
<dbReference type="InParanoid" id="S0ESZ0"/>
<keyword evidence="4" id="KW-1185">Reference proteome</keyword>
<dbReference type="Pfam" id="PF00144">
    <property type="entry name" value="Beta-lactamase"/>
    <property type="match status" value="1"/>
</dbReference>
<dbReference type="PATRIC" id="fig|1303518.3.peg.592"/>
<dbReference type="STRING" id="454171.CP488_00569"/>
<reference evidence="4" key="1">
    <citation type="submission" date="2013-03" db="EMBL/GenBank/DDBJ databases">
        <title>Genome sequence of Chthonomonas calidirosea, the first sequenced genome from the Armatimonadetes phylum (formally candidate division OP10).</title>
        <authorList>
            <person name="Lee K.C.Y."/>
            <person name="Morgan X.C."/>
            <person name="Dunfield P.F."/>
            <person name="Tamas I."/>
            <person name="Houghton K.M."/>
            <person name="Vyssotski M."/>
            <person name="Ryan J.L.J."/>
            <person name="Lagutin K."/>
            <person name="McDonald I.R."/>
            <person name="Stott M.B."/>
        </authorList>
    </citation>
    <scope>NUCLEOTIDE SEQUENCE [LARGE SCALE GENOMIC DNA]</scope>
    <source>
        <strain evidence="4">DSM 23976 / ICMP 18418 / T49</strain>
    </source>
</reference>
<evidence type="ECO:0000259" key="2">
    <source>
        <dbReference type="Pfam" id="PF00144"/>
    </source>
</evidence>
<dbReference type="PANTHER" id="PTHR43283:SF11">
    <property type="entry name" value="BETA-LACTAMASE-RELATED DOMAIN-CONTAINING PROTEIN"/>
    <property type="match status" value="1"/>
</dbReference>
<evidence type="ECO:0000313" key="4">
    <source>
        <dbReference type="Proteomes" id="UP000014227"/>
    </source>
</evidence>
<dbReference type="HOGENOM" id="CLU_020027_1_1_0"/>
<dbReference type="RefSeq" id="WP_016481976.1">
    <property type="nucleotide sequence ID" value="NC_021487.1"/>
</dbReference>
<name>S0ESZ0_CHTCT</name>
<dbReference type="eggNOG" id="COG1680">
    <property type="taxonomic scope" value="Bacteria"/>
</dbReference>
<dbReference type="GO" id="GO:0016787">
    <property type="term" value="F:hydrolase activity"/>
    <property type="evidence" value="ECO:0007669"/>
    <property type="project" value="UniProtKB-KW"/>
</dbReference>
<feature type="domain" description="Beta-lactamase-related" evidence="2">
    <location>
        <begin position="37"/>
        <end position="339"/>
    </location>
</feature>
<dbReference type="InterPro" id="IPR012338">
    <property type="entry name" value="Beta-lactam/transpept-like"/>
</dbReference>
<dbReference type="InterPro" id="IPR001466">
    <property type="entry name" value="Beta-lactam-related"/>
</dbReference>
<keyword evidence="1" id="KW-0378">Hydrolase</keyword>
<gene>
    <name evidence="3" type="ORF">CCALI_00585</name>
</gene>
<dbReference type="Gene3D" id="3.40.710.10">
    <property type="entry name" value="DD-peptidase/beta-lactamase superfamily"/>
    <property type="match status" value="1"/>
</dbReference>
<accession>S0ESZ0</accession>
<organism evidence="3 4">
    <name type="scientific">Chthonomonas calidirosea (strain DSM 23976 / ICMP 18418 / T49)</name>
    <dbReference type="NCBI Taxonomy" id="1303518"/>
    <lineage>
        <taxon>Bacteria</taxon>
        <taxon>Bacillati</taxon>
        <taxon>Armatimonadota</taxon>
        <taxon>Chthonomonadia</taxon>
        <taxon>Chthonomonadales</taxon>
        <taxon>Chthonomonadaceae</taxon>
        <taxon>Chthonomonas</taxon>
    </lineage>
</organism>
<dbReference type="Proteomes" id="UP000014227">
    <property type="component" value="Chromosome I"/>
</dbReference>
<dbReference type="InterPro" id="IPR050789">
    <property type="entry name" value="Diverse_Enzym_Activities"/>
</dbReference>
<dbReference type="AlphaFoldDB" id="S0ESZ0"/>
<dbReference type="FunCoup" id="S0ESZ0">
    <property type="interactions" value="74"/>
</dbReference>